<dbReference type="GO" id="GO:0043565">
    <property type="term" value="F:sequence-specific DNA binding"/>
    <property type="evidence" value="ECO:0007669"/>
    <property type="project" value="InterPro"/>
</dbReference>
<dbReference type="AlphaFoldDB" id="A0A921IIW9"/>
<evidence type="ECO:0000259" key="4">
    <source>
        <dbReference type="PROSITE" id="PS01124"/>
    </source>
</evidence>
<dbReference type="Gene3D" id="1.10.10.60">
    <property type="entry name" value="Homeodomain-like"/>
    <property type="match status" value="1"/>
</dbReference>
<dbReference type="EMBL" id="DYVE01000124">
    <property type="protein sequence ID" value="HJG27974.1"/>
    <property type="molecule type" value="Genomic_DNA"/>
</dbReference>
<gene>
    <name evidence="5" type="ORF">K8V20_04920</name>
</gene>
<dbReference type="PANTHER" id="PTHR43280:SF2">
    <property type="entry name" value="HTH-TYPE TRANSCRIPTIONAL REGULATOR EXSA"/>
    <property type="match status" value="1"/>
</dbReference>
<dbReference type="InterPro" id="IPR009057">
    <property type="entry name" value="Homeodomain-like_sf"/>
</dbReference>
<dbReference type="Pfam" id="PF12833">
    <property type="entry name" value="HTH_18"/>
    <property type="match status" value="1"/>
</dbReference>
<evidence type="ECO:0000313" key="6">
    <source>
        <dbReference type="Proteomes" id="UP000782880"/>
    </source>
</evidence>
<dbReference type="GO" id="GO:0003700">
    <property type="term" value="F:DNA-binding transcription factor activity"/>
    <property type="evidence" value="ECO:0007669"/>
    <property type="project" value="InterPro"/>
</dbReference>
<dbReference type="Proteomes" id="UP000782880">
    <property type="component" value="Unassembled WGS sequence"/>
</dbReference>
<protein>
    <submittedName>
        <fullName evidence="5">AraC family transcriptional regulator</fullName>
    </submittedName>
</protein>
<keyword evidence="2" id="KW-0238">DNA-binding</keyword>
<keyword evidence="1" id="KW-0805">Transcription regulation</keyword>
<dbReference type="InterPro" id="IPR018060">
    <property type="entry name" value="HTH_AraC"/>
</dbReference>
<evidence type="ECO:0000256" key="3">
    <source>
        <dbReference type="ARBA" id="ARBA00023163"/>
    </source>
</evidence>
<dbReference type="SUPFAM" id="SSF46689">
    <property type="entry name" value="Homeodomain-like"/>
    <property type="match status" value="1"/>
</dbReference>
<reference evidence="5" key="2">
    <citation type="submission" date="2021-09" db="EMBL/GenBank/DDBJ databases">
        <authorList>
            <person name="Gilroy R."/>
        </authorList>
    </citation>
    <scope>NUCLEOTIDE SEQUENCE</scope>
    <source>
        <strain evidence="5">ChiBcec21-2208</strain>
    </source>
</reference>
<evidence type="ECO:0000313" key="5">
    <source>
        <dbReference type="EMBL" id="HJG27974.1"/>
    </source>
</evidence>
<name>A0A921IIW9_9FIRM</name>
<proteinExistence type="predicted"/>
<dbReference type="PROSITE" id="PS01124">
    <property type="entry name" value="HTH_ARAC_FAMILY_2"/>
    <property type="match status" value="1"/>
</dbReference>
<sequence>MELLTGTDLTNSEICQQIGIADYNYFFRVFRKQTGFTPQAYRRQFAARK</sequence>
<comment type="caution">
    <text evidence="5">The sequence shown here is derived from an EMBL/GenBank/DDBJ whole genome shotgun (WGS) entry which is preliminary data.</text>
</comment>
<evidence type="ECO:0000256" key="2">
    <source>
        <dbReference type="ARBA" id="ARBA00023125"/>
    </source>
</evidence>
<reference evidence="5" key="1">
    <citation type="journal article" date="2021" name="PeerJ">
        <title>Extensive microbial diversity within the chicken gut microbiome revealed by metagenomics and culture.</title>
        <authorList>
            <person name="Gilroy R."/>
            <person name="Ravi A."/>
            <person name="Getino M."/>
            <person name="Pursley I."/>
            <person name="Horton D.L."/>
            <person name="Alikhan N.F."/>
            <person name="Baker D."/>
            <person name="Gharbi K."/>
            <person name="Hall N."/>
            <person name="Watson M."/>
            <person name="Adriaenssens E.M."/>
            <person name="Foster-Nyarko E."/>
            <person name="Jarju S."/>
            <person name="Secka A."/>
            <person name="Antonio M."/>
            <person name="Oren A."/>
            <person name="Chaudhuri R.R."/>
            <person name="La Ragione R."/>
            <person name="Hildebrand F."/>
            <person name="Pallen M.J."/>
        </authorList>
    </citation>
    <scope>NUCLEOTIDE SEQUENCE</scope>
    <source>
        <strain evidence="5">ChiBcec21-2208</strain>
    </source>
</reference>
<feature type="domain" description="HTH araC/xylS-type" evidence="4">
    <location>
        <begin position="1"/>
        <end position="44"/>
    </location>
</feature>
<organism evidence="5 6">
    <name type="scientific">Subdoligranulum variabile</name>
    <dbReference type="NCBI Taxonomy" id="214851"/>
    <lineage>
        <taxon>Bacteria</taxon>
        <taxon>Bacillati</taxon>
        <taxon>Bacillota</taxon>
        <taxon>Clostridia</taxon>
        <taxon>Eubacteriales</taxon>
        <taxon>Oscillospiraceae</taxon>
        <taxon>Subdoligranulum</taxon>
    </lineage>
</organism>
<accession>A0A921IIW9</accession>
<keyword evidence="3" id="KW-0804">Transcription</keyword>
<dbReference type="PANTHER" id="PTHR43280">
    <property type="entry name" value="ARAC-FAMILY TRANSCRIPTIONAL REGULATOR"/>
    <property type="match status" value="1"/>
</dbReference>
<evidence type="ECO:0000256" key="1">
    <source>
        <dbReference type="ARBA" id="ARBA00023015"/>
    </source>
</evidence>